<dbReference type="InterPro" id="IPR052020">
    <property type="entry name" value="Cyclic_di-GMP/3'3'-cGAMP_PDE"/>
</dbReference>
<evidence type="ECO:0000313" key="5">
    <source>
        <dbReference type="EMBL" id="ACO46021.2"/>
    </source>
</evidence>
<dbReference type="CDD" id="cd00077">
    <property type="entry name" value="HDc"/>
    <property type="match status" value="1"/>
</dbReference>
<organism evidence="5 6">
    <name type="scientific">Deinococcus deserti (strain DSM 17065 / CIP 109153 / LMG 22923 / VCD115)</name>
    <dbReference type="NCBI Taxonomy" id="546414"/>
    <lineage>
        <taxon>Bacteria</taxon>
        <taxon>Thermotogati</taxon>
        <taxon>Deinococcota</taxon>
        <taxon>Deinococci</taxon>
        <taxon>Deinococcales</taxon>
        <taxon>Deinococcaceae</taxon>
        <taxon>Deinococcus</taxon>
    </lineage>
</organism>
<dbReference type="GO" id="GO:0006355">
    <property type="term" value="P:regulation of DNA-templated transcription"/>
    <property type="evidence" value="ECO:0007669"/>
    <property type="project" value="InterPro"/>
</dbReference>
<dbReference type="KEGG" id="ddr:Deide_11200"/>
<dbReference type="CDD" id="cd00130">
    <property type="entry name" value="PAS"/>
    <property type="match status" value="3"/>
</dbReference>
<dbReference type="eggNOG" id="COG3437">
    <property type="taxonomic scope" value="Bacteria"/>
</dbReference>
<dbReference type="HOGENOM" id="CLU_263896_0_0_0"/>
<evidence type="ECO:0000259" key="4">
    <source>
        <dbReference type="PROSITE" id="PS51832"/>
    </source>
</evidence>
<dbReference type="EMBL" id="CP001114">
    <property type="protein sequence ID" value="ACO46021.2"/>
    <property type="molecule type" value="Genomic_DNA"/>
</dbReference>
<dbReference type="NCBIfam" id="TIGR00277">
    <property type="entry name" value="HDIG"/>
    <property type="match status" value="1"/>
</dbReference>
<dbReference type="Gene3D" id="3.30.450.40">
    <property type="match status" value="4"/>
</dbReference>
<feature type="domain" description="HD-GYP" evidence="4">
    <location>
        <begin position="1081"/>
        <end position="1271"/>
    </location>
</feature>
<dbReference type="SUPFAM" id="SSF55781">
    <property type="entry name" value="GAF domain-like"/>
    <property type="match status" value="4"/>
</dbReference>
<keyword evidence="6" id="KW-1185">Reference proteome</keyword>
<dbReference type="Pfam" id="PF13185">
    <property type="entry name" value="GAF_2"/>
    <property type="match status" value="1"/>
</dbReference>
<evidence type="ECO:0000259" key="2">
    <source>
        <dbReference type="PROSITE" id="PS50112"/>
    </source>
</evidence>
<dbReference type="SMART" id="SM00086">
    <property type="entry name" value="PAC"/>
    <property type="match status" value="3"/>
</dbReference>
<dbReference type="STRING" id="546414.Deide_11200"/>
<dbReference type="Pfam" id="PF08447">
    <property type="entry name" value="PAS_3"/>
    <property type="match status" value="2"/>
</dbReference>
<dbReference type="PROSITE" id="PS50113">
    <property type="entry name" value="PAC"/>
    <property type="match status" value="1"/>
</dbReference>
<dbReference type="PANTHER" id="PTHR45228:SF1">
    <property type="entry name" value="CYCLIC DI-GMP PHOSPHODIESTERASE TM_0186"/>
    <property type="match status" value="1"/>
</dbReference>
<dbReference type="OrthoDB" id="9798833at2"/>
<dbReference type="SMART" id="SM00091">
    <property type="entry name" value="PAS"/>
    <property type="match status" value="3"/>
</dbReference>
<name>C1CV04_DEIDV</name>
<dbReference type="Gene3D" id="3.30.450.20">
    <property type="entry name" value="PAS domain"/>
    <property type="match status" value="3"/>
</dbReference>
<dbReference type="AlphaFoldDB" id="C1CV04"/>
<evidence type="ECO:0000313" key="6">
    <source>
        <dbReference type="Proteomes" id="UP000002208"/>
    </source>
</evidence>
<keyword evidence="5" id="KW-0378">Hydrolase</keyword>
<dbReference type="Gene3D" id="1.10.3210.10">
    <property type="entry name" value="Hypothetical protein af1432"/>
    <property type="match status" value="1"/>
</dbReference>
<protein>
    <submittedName>
        <fullName evidence="5">Putative metal dependent phosphohydrolase</fullName>
    </submittedName>
</protein>
<feature type="domain" description="PAS" evidence="2">
    <location>
        <begin position="383"/>
        <end position="438"/>
    </location>
</feature>
<dbReference type="GO" id="GO:0016787">
    <property type="term" value="F:hydrolase activity"/>
    <property type="evidence" value="ECO:0007669"/>
    <property type="project" value="UniProtKB-KW"/>
</dbReference>
<dbReference type="InterPro" id="IPR000700">
    <property type="entry name" value="PAS-assoc_C"/>
</dbReference>
<dbReference type="SUPFAM" id="SSF109604">
    <property type="entry name" value="HD-domain/PDEase-like"/>
    <property type="match status" value="1"/>
</dbReference>
<dbReference type="PANTHER" id="PTHR45228">
    <property type="entry name" value="CYCLIC DI-GMP PHOSPHODIESTERASE TM_0186-RELATED"/>
    <property type="match status" value="1"/>
</dbReference>
<feature type="domain" description="PAC" evidence="3">
    <location>
        <begin position="849"/>
        <end position="900"/>
    </location>
</feature>
<dbReference type="SMART" id="SM00471">
    <property type="entry name" value="HDc"/>
    <property type="match status" value="1"/>
</dbReference>
<dbReference type="Pfam" id="PF01590">
    <property type="entry name" value="GAF"/>
    <property type="match status" value="2"/>
</dbReference>
<dbReference type="SMART" id="SM00065">
    <property type="entry name" value="GAF"/>
    <property type="match status" value="3"/>
</dbReference>
<accession>C1CV04</accession>
<dbReference type="InterPro" id="IPR003018">
    <property type="entry name" value="GAF"/>
</dbReference>
<evidence type="ECO:0000256" key="1">
    <source>
        <dbReference type="SAM" id="Coils"/>
    </source>
</evidence>
<evidence type="ECO:0000259" key="3">
    <source>
        <dbReference type="PROSITE" id="PS50113"/>
    </source>
</evidence>
<dbReference type="NCBIfam" id="TIGR00229">
    <property type="entry name" value="sensory_box"/>
    <property type="match status" value="3"/>
</dbReference>
<dbReference type="Pfam" id="PF00989">
    <property type="entry name" value="PAS"/>
    <property type="match status" value="1"/>
</dbReference>
<dbReference type="Pfam" id="PF13487">
    <property type="entry name" value="HD_5"/>
    <property type="match status" value="1"/>
</dbReference>
<dbReference type="PROSITE" id="PS51832">
    <property type="entry name" value="HD_GYP"/>
    <property type="match status" value="1"/>
</dbReference>
<dbReference type="InterPro" id="IPR000014">
    <property type="entry name" value="PAS"/>
</dbReference>
<dbReference type="InterPro" id="IPR003607">
    <property type="entry name" value="HD/PDEase_dom"/>
</dbReference>
<dbReference type="InterPro" id="IPR006675">
    <property type="entry name" value="HDIG_dom"/>
</dbReference>
<keyword evidence="1" id="KW-0175">Coiled coil</keyword>
<dbReference type="InterPro" id="IPR013767">
    <property type="entry name" value="PAS_fold"/>
</dbReference>
<sequence>MSGSNSAPSPFLNDPERDHLLEMIAYGAPFHKVLEAVCRLVEDQVPDIRVSIFPTDMSGRYLRGMVAPSLPHDFCEQVGELEIQPHGPSCVRTAYSGEITIVEDTRTDPQYQPFLSLILPNQLVSAWSIPIIGRSGVCLGSFAMYHREVRTPTEKDITVLKQAALIAAIAIEDYRQATRAREEQGTWEEAVRAEKQARLHALASELALEGPGEHGRLEDEFCSLFAQALGIESAALWQQDPAAPPGLLKAVGMSGVPTEKQHILQTARVSIEPGSVAERAYQAGHGKLVWAHREDPIGSSGAQLMETFEVETLFCCALHTSATTYGLMYGISRTPVTPTPAQIANAEAIARILLGGFERHDLQAQARDQRSLIGSVMDHSLDMIATHEAGVFTSVSRACEAILGYAPEEMIGQPADAFIHPDDLERTYQEAVTVRDDGEVVLNFRNRYLHKDGHSVWLEWSGRVTGETKFLGIARDITLQREHAALVEMLLEQSLDLIVTVTVSDRVFVNVSPSSRAILGYTPEEMIGKTVEEFVHPDDLQTVADIGAALQAGTGSLMGFRQRFMHKLGHTVWIEWAGRILRDDVSFGIGRDITQQYQRDEQLKTVRRMNDRFSATLDLQALLDALIEEACGLIGAEGGCAGLYRDQGFSCARYYEQGRLIDFNYTWPEGHGLTGWLLEYKRPYLTNDAVNDPNVIPQLREVFGIHSALAVPILSGNGEMLGFINLHNKRNDQPFTADDQTSLEAVAQAATTAIQNALSMMKLQHAQEQVRKSERWYRAIAENETSFVFVVDAAGILKYVSPSVSRHLGYAPESLVNRSLFDIVGPKYATILQKRFELRRSGQDSDLTESVILRVFHANGSRLWLEAKGSNQLQDPDIQGVVVNARDITHLHAANQQLEMAKRELEKRLDRLTALHEIDLAITSSLDMRLVLNVVLDQTLQQLGADAATVMLVRQGSQEMYCAASRGIRSMNLRQATVRLGEDLVLAGLLQERSSQRLNLMDHVDKLQRPDLVTQERFVEYHGVPLISKGKLLGVLEIFGRSPLPEEADWVEFAEMLGRQTSIAIEDANLFRDLQHSNLELTLAYDRTIEGWARALDLRDEETEGHSQRVTELTVRLVRELNFTEEQIVQVRRGALLHDIGKMGVPDSILLKPGKLTDEEWVIMKQHPELALNLLSPIDFLRPALDIPYSHHEKWDGSGYPRGLKGHEIPLAARAFALVDVWDALRSDRPYRKGWPTEKITQYIQEEAGRHFDPELVPVFLRMIDAPAGGL</sequence>
<dbReference type="InterPro" id="IPR013655">
    <property type="entry name" value="PAS_fold_3"/>
</dbReference>
<feature type="domain" description="PAS" evidence="2">
    <location>
        <begin position="773"/>
        <end position="845"/>
    </location>
</feature>
<dbReference type="InterPro" id="IPR001610">
    <property type="entry name" value="PAC"/>
</dbReference>
<gene>
    <name evidence="5" type="ordered locus">Deide_11200</name>
</gene>
<dbReference type="PROSITE" id="PS50112">
    <property type="entry name" value="PAS"/>
    <property type="match status" value="3"/>
</dbReference>
<dbReference type="PaxDb" id="546414-Deide_11200"/>
<proteinExistence type="predicted"/>
<dbReference type="InterPro" id="IPR037522">
    <property type="entry name" value="HD_GYP_dom"/>
</dbReference>
<feature type="domain" description="PAS" evidence="2">
    <location>
        <begin position="483"/>
        <end position="545"/>
    </location>
</feature>
<feature type="coiled-coil region" evidence="1">
    <location>
        <begin position="888"/>
        <end position="915"/>
    </location>
</feature>
<dbReference type="SUPFAM" id="SSF55785">
    <property type="entry name" value="PYP-like sensor domain (PAS domain)"/>
    <property type="match status" value="3"/>
</dbReference>
<dbReference type="Proteomes" id="UP000002208">
    <property type="component" value="Chromosome"/>
</dbReference>
<reference evidence="5 6" key="1">
    <citation type="journal article" date="2009" name="PLoS Genet.">
        <title>Alliance of proteomics and genomics to unravel the specificities of Sahara bacterium Deinococcus deserti.</title>
        <authorList>
            <person name="de Groot A."/>
            <person name="Dulermo R."/>
            <person name="Ortet P."/>
            <person name="Blanchard L."/>
            <person name="Guerin P."/>
            <person name="Fernandez B."/>
            <person name="Vacherie B."/>
            <person name="Dossat C."/>
            <person name="Jolivet E."/>
            <person name="Siguier P."/>
            <person name="Chandler M."/>
            <person name="Barakat M."/>
            <person name="Dedieu A."/>
            <person name="Barbe V."/>
            <person name="Heulin T."/>
            <person name="Sommer S."/>
            <person name="Achouak W."/>
            <person name="Armengaud J."/>
        </authorList>
    </citation>
    <scope>NUCLEOTIDE SEQUENCE [LARGE SCALE GENOMIC DNA]</scope>
    <source>
        <strain evidence="6">DSM 17065 / CIP 109153 / LMG 22923 / VCD115</strain>
    </source>
</reference>
<dbReference type="InterPro" id="IPR029016">
    <property type="entry name" value="GAF-like_dom_sf"/>
</dbReference>
<dbReference type="InterPro" id="IPR035965">
    <property type="entry name" value="PAS-like_dom_sf"/>
</dbReference>